<dbReference type="EMBL" id="CP033924">
    <property type="protein sequence ID" value="AZA82206.1"/>
    <property type="molecule type" value="Genomic_DNA"/>
</dbReference>
<reference evidence="2 3" key="1">
    <citation type="submission" date="2018-01" db="EMBL/GenBank/DDBJ databases">
        <title>Draft genome sequences of Chryseobacterium lactis NCTC11390, Chryseobacterium oncorhynchi 701B-08, and Chryseobacterium viscerum 687B-08.</title>
        <authorList>
            <person name="Jeong J.-J."/>
            <person name="Lee Y.J."/>
            <person name="Park B."/>
            <person name="Choi I.-G."/>
            <person name="Kim K.D."/>
        </authorList>
    </citation>
    <scope>NUCLEOTIDE SEQUENCE [LARGE SCALE GENOMIC DNA]</scope>
    <source>
        <strain evidence="2 3">NCTC11390</strain>
    </source>
</reference>
<accession>A0A3G6RHU8</accession>
<name>A0A3G6RHU8_CHRLC</name>
<organism evidence="2 3">
    <name type="scientific">Chryseobacterium lactis</name>
    <dbReference type="NCBI Taxonomy" id="1241981"/>
    <lineage>
        <taxon>Bacteria</taxon>
        <taxon>Pseudomonadati</taxon>
        <taxon>Bacteroidota</taxon>
        <taxon>Flavobacteriia</taxon>
        <taxon>Flavobacteriales</taxon>
        <taxon>Weeksellaceae</taxon>
        <taxon>Chryseobacterium group</taxon>
        <taxon>Chryseobacterium</taxon>
    </lineage>
</organism>
<dbReference type="KEGG" id="clac:EG342_09950"/>
<dbReference type="AlphaFoldDB" id="A0A3G6RHU8"/>
<dbReference type="EMBL" id="PPEH01000003">
    <property type="protein sequence ID" value="PNW14118.1"/>
    <property type="molecule type" value="Genomic_DNA"/>
</dbReference>
<evidence type="ECO:0000313" key="3">
    <source>
        <dbReference type="Proteomes" id="UP000236262"/>
    </source>
</evidence>
<reference evidence="1 4" key="2">
    <citation type="submission" date="2018-11" db="EMBL/GenBank/DDBJ databases">
        <title>Proposal to divide the Flavobacteriaceae and reorganize its genera based on Amino Acid Identity values calculated from whole genome sequences.</title>
        <authorList>
            <person name="Nicholson A.C."/>
            <person name="Gulvik C.A."/>
            <person name="Whitney A.M."/>
            <person name="Humrighouse B.W."/>
            <person name="Bell M."/>
            <person name="Holmes B."/>
            <person name="Steigerwalt A.G."/>
            <person name="Villarma A."/>
            <person name="Sheth M."/>
            <person name="Batra D."/>
            <person name="Pryor J."/>
            <person name="Bernardet J.-F."/>
            <person name="Hugo C."/>
            <person name="Kampfer P."/>
            <person name="Newman J."/>
            <person name="McQuiston J.R."/>
        </authorList>
    </citation>
    <scope>NUCLEOTIDE SEQUENCE [LARGE SCALE GENOMIC DNA]</scope>
    <source>
        <strain evidence="1 4">KC_1864</strain>
    </source>
</reference>
<protein>
    <submittedName>
        <fullName evidence="2">Uncharacterized protein</fullName>
    </submittedName>
</protein>
<gene>
    <name evidence="2" type="ORF">C1637_09750</name>
    <name evidence="1" type="ORF">EG342_09950</name>
</gene>
<sequence length="71" mass="8610">MIIYYKRIITYHKYPDNDQKDQDYILFSTSLKKFDKNVIEGVKFNPNTSIEEKENFLKQHLKIKKVTVKKI</sequence>
<keyword evidence="4" id="KW-1185">Reference proteome</keyword>
<evidence type="ECO:0000313" key="4">
    <source>
        <dbReference type="Proteomes" id="UP000279972"/>
    </source>
</evidence>
<evidence type="ECO:0000313" key="1">
    <source>
        <dbReference type="EMBL" id="AZA82206.1"/>
    </source>
</evidence>
<dbReference type="Proteomes" id="UP000279972">
    <property type="component" value="Chromosome"/>
</dbReference>
<evidence type="ECO:0000313" key="2">
    <source>
        <dbReference type="EMBL" id="PNW14118.1"/>
    </source>
</evidence>
<dbReference type="Proteomes" id="UP000236262">
    <property type="component" value="Unassembled WGS sequence"/>
</dbReference>
<proteinExistence type="predicted"/>